<evidence type="ECO:0000259" key="5">
    <source>
        <dbReference type="PROSITE" id="PS50072"/>
    </source>
</evidence>
<evidence type="ECO:0000256" key="4">
    <source>
        <dbReference type="RuleBase" id="RU363019"/>
    </source>
</evidence>
<comment type="catalytic activity">
    <reaction evidence="4">
        <text>[protein]-peptidylproline (omega=180) = [protein]-peptidylproline (omega=0)</text>
        <dbReference type="Rhea" id="RHEA:16237"/>
        <dbReference type="Rhea" id="RHEA-COMP:10747"/>
        <dbReference type="Rhea" id="RHEA-COMP:10748"/>
        <dbReference type="ChEBI" id="CHEBI:83833"/>
        <dbReference type="ChEBI" id="CHEBI:83834"/>
        <dbReference type="EC" id="5.2.1.8"/>
    </reaction>
</comment>
<comment type="similarity">
    <text evidence="1 4">Belongs to the cyclophilin-type PPIase family.</text>
</comment>
<dbReference type="PROSITE" id="PS00170">
    <property type="entry name" value="CSA_PPIASE_1"/>
    <property type="match status" value="1"/>
</dbReference>
<dbReference type="Proteomes" id="UP001168640">
    <property type="component" value="Unassembled WGS sequence"/>
</dbReference>
<evidence type="ECO:0000256" key="3">
    <source>
        <dbReference type="ARBA" id="ARBA00023235"/>
    </source>
</evidence>
<accession>A0ABT8W1C4</accession>
<sequence length="206" mass="21998">MLNSVRPVQKLIAALIVLFVAFIPTTAVQAQSDNSSGDEVLPKVRMVTSLGAVVLQLRPDVAPETVENFLTYVTDGFYDSTIFHRVIPGFMIQGGGFTTALSRKQTGAPIVNEASPTLKNLRGTISMARTSAPDSATSQFFINQVDNSFLDAGVRGPGYAVFGKVVEGMEVVDAIADVETGYSRGMADVPVEPVVIENVTVLESEQ</sequence>
<evidence type="ECO:0000313" key="6">
    <source>
        <dbReference type="EMBL" id="MDO3722053.1"/>
    </source>
</evidence>
<dbReference type="CDD" id="cd01920">
    <property type="entry name" value="cyclophilin_EcCYP_like"/>
    <property type="match status" value="1"/>
</dbReference>
<feature type="signal peptide" evidence="4">
    <location>
        <begin position="1"/>
        <end position="30"/>
    </location>
</feature>
<dbReference type="Gene3D" id="2.40.100.10">
    <property type="entry name" value="Cyclophilin-like"/>
    <property type="match status" value="1"/>
</dbReference>
<dbReference type="EC" id="5.2.1.8" evidence="4"/>
<comment type="caution">
    <text evidence="6">The sequence shown here is derived from an EMBL/GenBank/DDBJ whole genome shotgun (WGS) entry which is preliminary data.</text>
</comment>
<feature type="chain" id="PRO_5044958716" description="Peptidyl-prolyl cis-trans isomerase" evidence="4">
    <location>
        <begin position="31"/>
        <end position="206"/>
    </location>
</feature>
<keyword evidence="3 4" id="KW-0413">Isomerase</keyword>
<dbReference type="PANTHER" id="PTHR43246">
    <property type="entry name" value="PEPTIDYL-PROLYL CIS-TRANS ISOMERASE CYP38, CHLOROPLASTIC"/>
    <property type="match status" value="1"/>
</dbReference>
<protein>
    <recommendedName>
        <fullName evidence="4">Peptidyl-prolyl cis-trans isomerase</fullName>
        <shortName evidence="4">PPIase</shortName>
        <ecNumber evidence="4">5.2.1.8</ecNumber>
    </recommendedName>
</protein>
<dbReference type="InterPro" id="IPR002130">
    <property type="entry name" value="Cyclophilin-type_PPIase_dom"/>
</dbReference>
<evidence type="ECO:0000313" key="7">
    <source>
        <dbReference type="Proteomes" id="UP001168640"/>
    </source>
</evidence>
<keyword evidence="7" id="KW-1185">Reference proteome</keyword>
<dbReference type="InterPro" id="IPR020892">
    <property type="entry name" value="Cyclophilin-type_PPIase_CS"/>
</dbReference>
<dbReference type="PROSITE" id="PS50072">
    <property type="entry name" value="CSA_PPIASE_2"/>
    <property type="match status" value="1"/>
</dbReference>
<dbReference type="RefSeq" id="WP_302909818.1">
    <property type="nucleotide sequence ID" value="NZ_JAUMIS010000002.1"/>
</dbReference>
<proteinExistence type="inferred from homology"/>
<dbReference type="EMBL" id="JAUMIS010000002">
    <property type="protein sequence ID" value="MDO3722053.1"/>
    <property type="molecule type" value="Genomic_DNA"/>
</dbReference>
<gene>
    <name evidence="6" type="ORF">QVZ43_09990</name>
</gene>
<feature type="domain" description="PPIase cyclophilin-type" evidence="5">
    <location>
        <begin position="48"/>
        <end position="201"/>
    </location>
</feature>
<keyword evidence="2 4" id="KW-0697">Rotamase</keyword>
<dbReference type="PRINTS" id="PR00153">
    <property type="entry name" value="CSAPPISMRASE"/>
</dbReference>
<evidence type="ECO:0000256" key="2">
    <source>
        <dbReference type="ARBA" id="ARBA00023110"/>
    </source>
</evidence>
<keyword evidence="4" id="KW-0732">Signal</keyword>
<comment type="function">
    <text evidence="4">PPIases accelerate the folding of proteins. It catalyzes the cis-trans isomerization of proline imidic peptide bonds in oligopeptides.</text>
</comment>
<evidence type="ECO:0000256" key="1">
    <source>
        <dbReference type="ARBA" id="ARBA00007365"/>
    </source>
</evidence>
<organism evidence="6 7">
    <name type="scientific">Marinobacter suaedae</name>
    <dbReference type="NCBI Taxonomy" id="3057675"/>
    <lineage>
        <taxon>Bacteria</taxon>
        <taxon>Pseudomonadati</taxon>
        <taxon>Pseudomonadota</taxon>
        <taxon>Gammaproteobacteria</taxon>
        <taxon>Pseudomonadales</taxon>
        <taxon>Marinobacteraceae</taxon>
        <taxon>Marinobacter</taxon>
    </lineage>
</organism>
<dbReference type="GO" id="GO:0016853">
    <property type="term" value="F:isomerase activity"/>
    <property type="evidence" value="ECO:0007669"/>
    <property type="project" value="UniProtKB-KW"/>
</dbReference>
<dbReference type="SUPFAM" id="SSF50891">
    <property type="entry name" value="Cyclophilin-like"/>
    <property type="match status" value="1"/>
</dbReference>
<dbReference type="InterPro" id="IPR029000">
    <property type="entry name" value="Cyclophilin-like_dom_sf"/>
</dbReference>
<name>A0ABT8W1C4_9GAMM</name>
<dbReference type="InterPro" id="IPR044665">
    <property type="entry name" value="E_coli_cyclophilin_A-like"/>
</dbReference>
<dbReference type="Pfam" id="PF00160">
    <property type="entry name" value="Pro_isomerase"/>
    <property type="match status" value="1"/>
</dbReference>
<reference evidence="6" key="1">
    <citation type="submission" date="2023-07" db="EMBL/GenBank/DDBJ databases">
        <title>Marinobacter sp. chi1 genome sequencing and assembly.</title>
        <authorList>
            <person name="Park S."/>
        </authorList>
    </citation>
    <scope>NUCLEOTIDE SEQUENCE</scope>
    <source>
        <strain evidence="6">Chi1</strain>
    </source>
</reference>